<organism evidence="2">
    <name type="scientific">Camponotus floridanus</name>
    <name type="common">Florida carpenter ant</name>
    <dbReference type="NCBI Taxonomy" id="104421"/>
    <lineage>
        <taxon>Eukaryota</taxon>
        <taxon>Metazoa</taxon>
        <taxon>Ecdysozoa</taxon>
        <taxon>Arthropoda</taxon>
        <taxon>Hexapoda</taxon>
        <taxon>Insecta</taxon>
        <taxon>Pterygota</taxon>
        <taxon>Neoptera</taxon>
        <taxon>Endopterygota</taxon>
        <taxon>Hymenoptera</taxon>
        <taxon>Apocrita</taxon>
        <taxon>Aculeata</taxon>
        <taxon>Formicoidea</taxon>
        <taxon>Formicidae</taxon>
        <taxon>Formicinae</taxon>
        <taxon>Camponotus</taxon>
    </lineage>
</organism>
<evidence type="ECO:0000313" key="2">
    <source>
        <dbReference type="Proteomes" id="UP000000311"/>
    </source>
</evidence>
<protein>
    <submittedName>
        <fullName evidence="1">Uncharacterized protein</fullName>
    </submittedName>
</protein>
<dbReference type="EMBL" id="GL441177">
    <property type="protein sequence ID" value="EFN65073.1"/>
    <property type="molecule type" value="Genomic_DNA"/>
</dbReference>
<sequence>MHSLSRPDQKCESQKLMIPGDSGNEWRFHWPEATDILYDSHKIIDAIQKIRTRTNIRLVTI</sequence>
<accession>E2ANC5</accession>
<proteinExistence type="predicted"/>
<keyword evidence="2" id="KW-1185">Reference proteome</keyword>
<dbReference type="InParanoid" id="E2ANC5"/>
<gene>
    <name evidence="1" type="ORF">EAG_12960</name>
</gene>
<reference evidence="1 2" key="1">
    <citation type="journal article" date="2010" name="Science">
        <title>Genomic comparison of the ants Camponotus floridanus and Harpegnathos saltator.</title>
        <authorList>
            <person name="Bonasio R."/>
            <person name="Zhang G."/>
            <person name="Ye C."/>
            <person name="Mutti N.S."/>
            <person name="Fang X."/>
            <person name="Qin N."/>
            <person name="Donahue G."/>
            <person name="Yang P."/>
            <person name="Li Q."/>
            <person name="Li C."/>
            <person name="Zhang P."/>
            <person name="Huang Z."/>
            <person name="Berger S.L."/>
            <person name="Reinberg D."/>
            <person name="Wang J."/>
            <person name="Liebig J."/>
        </authorList>
    </citation>
    <scope>NUCLEOTIDE SEQUENCE [LARGE SCALE GENOMIC DNA]</scope>
    <source>
        <strain evidence="2">C129</strain>
    </source>
</reference>
<dbReference type="Proteomes" id="UP000000311">
    <property type="component" value="Unassembled WGS sequence"/>
</dbReference>
<name>E2ANC5_CAMFO</name>
<dbReference type="AlphaFoldDB" id="E2ANC5"/>
<evidence type="ECO:0000313" key="1">
    <source>
        <dbReference type="EMBL" id="EFN65073.1"/>
    </source>
</evidence>